<dbReference type="FunFam" id="3.10.20.740:FF:000001">
    <property type="entry name" value="NADH-quinone oxidoreductase subunit G"/>
    <property type="match status" value="1"/>
</dbReference>
<evidence type="ECO:0000259" key="14">
    <source>
        <dbReference type="PROSITE" id="PS51839"/>
    </source>
</evidence>
<keyword evidence="6 11" id="KW-0408">Iron</keyword>
<dbReference type="PROSITE" id="PS51669">
    <property type="entry name" value="4FE4S_MOW_BIS_MGD"/>
    <property type="match status" value="1"/>
</dbReference>
<evidence type="ECO:0000256" key="5">
    <source>
        <dbReference type="ARBA" id="ARBA00022967"/>
    </source>
</evidence>
<dbReference type="InterPro" id="IPR019574">
    <property type="entry name" value="NADH_UbQ_OxRdtase_Gsu_4Fe4S-bd"/>
</dbReference>
<keyword evidence="8 11" id="KW-0520">NAD</keyword>
<dbReference type="Gene3D" id="3.10.20.740">
    <property type="match status" value="1"/>
</dbReference>
<dbReference type="InterPro" id="IPR000283">
    <property type="entry name" value="NADH_UbQ_OxRdtase_75kDa_su_CS"/>
</dbReference>
<dbReference type="InterPro" id="IPR036010">
    <property type="entry name" value="2Fe-2S_ferredoxin-like_sf"/>
</dbReference>
<dbReference type="GO" id="GO:0048038">
    <property type="term" value="F:quinone binding"/>
    <property type="evidence" value="ECO:0007669"/>
    <property type="project" value="UniProtKB-UniRule"/>
</dbReference>
<evidence type="ECO:0000313" key="15">
    <source>
        <dbReference type="EMBL" id="SCZ49449.1"/>
    </source>
</evidence>
<evidence type="ECO:0000256" key="9">
    <source>
        <dbReference type="ARBA" id="ARBA00026021"/>
    </source>
</evidence>
<comment type="catalytic activity">
    <reaction evidence="10 11">
        <text>a quinone + NADH + 5 H(+)(in) = a quinol + NAD(+) + 4 H(+)(out)</text>
        <dbReference type="Rhea" id="RHEA:57888"/>
        <dbReference type="ChEBI" id="CHEBI:15378"/>
        <dbReference type="ChEBI" id="CHEBI:24646"/>
        <dbReference type="ChEBI" id="CHEBI:57540"/>
        <dbReference type="ChEBI" id="CHEBI:57945"/>
        <dbReference type="ChEBI" id="CHEBI:132124"/>
    </reaction>
</comment>
<dbReference type="Proteomes" id="UP000199648">
    <property type="component" value="Unassembled WGS sequence"/>
</dbReference>
<dbReference type="Gene3D" id="3.40.50.740">
    <property type="match status" value="2"/>
</dbReference>
<dbReference type="NCBIfam" id="TIGR01973">
    <property type="entry name" value="NuoG"/>
    <property type="match status" value="1"/>
</dbReference>
<dbReference type="SUPFAM" id="SSF54862">
    <property type="entry name" value="4Fe-4S ferredoxins"/>
    <property type="match status" value="1"/>
</dbReference>
<dbReference type="FunFam" id="3.30.70.20:FF:000002">
    <property type="entry name" value="NADH-ubiquinone oxidoreductase 75 kDa subunit"/>
    <property type="match status" value="1"/>
</dbReference>
<evidence type="ECO:0000256" key="8">
    <source>
        <dbReference type="ARBA" id="ARBA00023027"/>
    </source>
</evidence>
<dbReference type="SUPFAM" id="SSF53706">
    <property type="entry name" value="Formate dehydrogenase/DMSO reductase, domains 1-3"/>
    <property type="match status" value="1"/>
</dbReference>
<dbReference type="GO" id="GO:0042773">
    <property type="term" value="P:ATP synthesis coupled electron transport"/>
    <property type="evidence" value="ECO:0007669"/>
    <property type="project" value="InterPro"/>
</dbReference>
<comment type="function">
    <text evidence="11">NDH-1 shuttles electrons from NADH, via FMN and iron-sulfur (Fe-S) centers, to quinones in the respiratory chain. Couples the redox reaction to proton translocation (for every two electrons transferred, four hydrogen ions are translocated across the cytoplasmic membrane), and thus conserves the redox energy in a proton gradient.</text>
</comment>
<dbReference type="Pfam" id="PF00384">
    <property type="entry name" value="Molybdopterin"/>
    <property type="match status" value="1"/>
</dbReference>
<dbReference type="PROSITE" id="PS51085">
    <property type="entry name" value="2FE2S_FER_2"/>
    <property type="match status" value="1"/>
</dbReference>
<name>A0A1G5PK73_9GAMM</name>
<evidence type="ECO:0000259" key="12">
    <source>
        <dbReference type="PROSITE" id="PS51085"/>
    </source>
</evidence>
<dbReference type="Pfam" id="PF10588">
    <property type="entry name" value="NADH-G_4Fe-4S_3"/>
    <property type="match status" value="1"/>
</dbReference>
<dbReference type="PROSITE" id="PS00641">
    <property type="entry name" value="COMPLEX1_75K_1"/>
    <property type="match status" value="1"/>
</dbReference>
<keyword evidence="11" id="KW-0001">2Fe-2S</keyword>
<dbReference type="PROSITE" id="PS51839">
    <property type="entry name" value="4FE4S_HC3"/>
    <property type="match status" value="1"/>
</dbReference>
<sequence>MVDIEINGEMIEAEEGAMVIEAADAAGITIPRFCYHKKLSIAANCRMCLVEVEKVGKPVPACATPVTGGMKVYTRSPKAIAAQRSVMEFLLINHPLDCPICDQGGECDLQEMAMGFGNDISRYNEGKRVIRDRNIGPLISTDMTRCIHCTRCVRFGQEIAGMMELGAPGRGEHMRITTYLEDAVESELSGNVIDLCPVGALTSKPYRYTARPWELDVHNSVSPHDCVGANLRVDTRASRVMRVGPRENEEVNETWLADRDRFSYTALYDNDRLKTPLIKKDGQWQEADWDTALTFAADGLKRIIARDGATNLGALAADWSTTEELYLLQKLMRKLGSSNIDHRVRQQDFSDQDAMPSFPWLGQSIASLSSLDAALLVGSNVRHEQPLLGQRLRQAALKGARISFINPMDYDFHFPVEETLVDAPAAMLGQLAAVVSAAAEQQGVTVEGLDPLVSVDIDDRHQAIARSLIEAKNGTVLMGNISAYHPAAGALRQLGAQLAELADVRFGYLAEGGNSAGAWLAGTLPHRGVAGSEVGAGKDWKAMFESGLAGYVLLGLEPERDCIDPVLATRALEATEFVVALSAYDSPAMRQYADAILPIALYPETSGTYVNGEGRWQSFTGCANPPGEARPAWKLLRVFGNLLDIEGFGYMGSDEVFAEVQGACSDLRPDNGRAWQAPTPGPAPTGIVRITDFPIYAVDPMVRRSAPLQDTALAAPVAVHACADTLADADLSGAGRLRVRCGDSDIELPVVADERVPRGSIYIASGGYEPLGGAFASIELTRA</sequence>
<dbReference type="GO" id="GO:0051537">
    <property type="term" value="F:2 iron, 2 sulfur cluster binding"/>
    <property type="evidence" value="ECO:0007669"/>
    <property type="project" value="UniProtKB-UniRule"/>
</dbReference>
<feature type="domain" description="2Fe-2S ferredoxin-type" evidence="12">
    <location>
        <begin position="1"/>
        <end position="78"/>
    </location>
</feature>
<evidence type="ECO:0000256" key="11">
    <source>
        <dbReference type="RuleBase" id="RU003525"/>
    </source>
</evidence>
<feature type="domain" description="4Fe-4S His(Cys)3-ligated-type" evidence="14">
    <location>
        <begin position="78"/>
        <end position="117"/>
    </location>
</feature>
<protein>
    <recommendedName>
        <fullName evidence="11">NADH-quinone oxidoreductase</fullName>
        <ecNumber evidence="11">7.1.1.-</ecNumber>
    </recommendedName>
</protein>
<keyword evidence="5 11" id="KW-1278">Translocase</keyword>
<dbReference type="EMBL" id="FMWD01000001">
    <property type="protein sequence ID" value="SCZ49449.1"/>
    <property type="molecule type" value="Genomic_DNA"/>
</dbReference>
<dbReference type="GO" id="GO:0008137">
    <property type="term" value="F:NADH dehydrogenase (ubiquinone) activity"/>
    <property type="evidence" value="ECO:0007669"/>
    <property type="project" value="UniProtKB-UniRule"/>
</dbReference>
<reference evidence="15 16" key="1">
    <citation type="submission" date="2016-10" db="EMBL/GenBank/DDBJ databases">
        <authorList>
            <person name="de Groot N.N."/>
        </authorList>
    </citation>
    <scope>NUCLEOTIDE SEQUENCE [LARGE SCALE GENOMIC DNA]</scope>
    <source>
        <strain evidence="15 16">HLD2</strain>
    </source>
</reference>
<dbReference type="Pfam" id="PF22151">
    <property type="entry name" value="Fer4_NDSU1"/>
    <property type="match status" value="1"/>
</dbReference>
<comment type="cofactor">
    <cofactor evidence="1 11">
        <name>[4Fe-4S] cluster</name>
        <dbReference type="ChEBI" id="CHEBI:49883"/>
    </cofactor>
</comment>
<keyword evidence="11" id="KW-0874">Quinone</keyword>
<dbReference type="Gene3D" id="3.30.70.20">
    <property type="match status" value="1"/>
</dbReference>
<dbReference type="GO" id="GO:0016020">
    <property type="term" value="C:membrane"/>
    <property type="evidence" value="ECO:0007669"/>
    <property type="project" value="InterPro"/>
</dbReference>
<dbReference type="SMART" id="SM00929">
    <property type="entry name" value="NADH-G_4Fe-4S_3"/>
    <property type="match status" value="1"/>
</dbReference>
<dbReference type="GO" id="GO:0051539">
    <property type="term" value="F:4 iron, 4 sulfur cluster binding"/>
    <property type="evidence" value="ECO:0007669"/>
    <property type="project" value="UniProtKB-KW"/>
</dbReference>
<keyword evidence="16" id="KW-1185">Reference proteome</keyword>
<dbReference type="InterPro" id="IPR050123">
    <property type="entry name" value="Prok_molybdopt-oxidoreductase"/>
</dbReference>
<comment type="cofactor">
    <cofactor evidence="11">
        <name>[2Fe-2S] cluster</name>
        <dbReference type="ChEBI" id="CHEBI:190135"/>
    </cofactor>
    <text evidence="11">Binds 1 [2Fe-2S] cluster per subunit.</text>
</comment>
<feature type="domain" description="4Fe-4S Mo/W bis-MGD-type" evidence="13">
    <location>
        <begin position="215"/>
        <end position="271"/>
    </location>
</feature>
<dbReference type="CDD" id="cd00207">
    <property type="entry name" value="fer2"/>
    <property type="match status" value="1"/>
</dbReference>
<evidence type="ECO:0000256" key="3">
    <source>
        <dbReference type="ARBA" id="ARBA00022485"/>
    </source>
</evidence>
<dbReference type="InterPro" id="IPR006656">
    <property type="entry name" value="Mopterin_OxRdtase"/>
</dbReference>
<dbReference type="InterPro" id="IPR054351">
    <property type="entry name" value="NADH_UbQ_OxRdtase_ferredoxin"/>
</dbReference>
<gene>
    <name evidence="15" type="ORF">SAMN03097708_00162</name>
</gene>
<evidence type="ECO:0000313" key="16">
    <source>
        <dbReference type="Proteomes" id="UP000199648"/>
    </source>
</evidence>
<keyword evidence="3 11" id="KW-0004">4Fe-4S</keyword>
<dbReference type="InterPro" id="IPR010228">
    <property type="entry name" value="NADH_UbQ_OxRdtase_Gsu"/>
</dbReference>
<dbReference type="PANTHER" id="PTHR43105">
    <property type="entry name" value="RESPIRATORY NITRATE REDUCTASE"/>
    <property type="match status" value="1"/>
</dbReference>
<evidence type="ECO:0000256" key="1">
    <source>
        <dbReference type="ARBA" id="ARBA00001966"/>
    </source>
</evidence>
<dbReference type="PROSITE" id="PS00642">
    <property type="entry name" value="COMPLEX1_75K_2"/>
    <property type="match status" value="1"/>
</dbReference>
<dbReference type="GO" id="GO:0016651">
    <property type="term" value="F:oxidoreductase activity, acting on NAD(P)H"/>
    <property type="evidence" value="ECO:0007669"/>
    <property type="project" value="InterPro"/>
</dbReference>
<accession>A0A1G5PK73</accession>
<comment type="similarity">
    <text evidence="2 11">Belongs to the complex I 75 kDa subunit family.</text>
</comment>
<organism evidence="15 16">
    <name type="scientific">Thiohalomonas denitrificans</name>
    <dbReference type="NCBI Taxonomy" id="415747"/>
    <lineage>
        <taxon>Bacteria</taxon>
        <taxon>Pseudomonadati</taxon>
        <taxon>Pseudomonadota</taxon>
        <taxon>Gammaproteobacteria</taxon>
        <taxon>Thiohalomonadales</taxon>
        <taxon>Thiohalomonadaceae</taxon>
        <taxon>Thiohalomonas</taxon>
    </lineage>
</organism>
<dbReference type="RefSeq" id="WP_092991631.1">
    <property type="nucleotide sequence ID" value="NZ_FMWD01000001.1"/>
</dbReference>
<dbReference type="InterPro" id="IPR006963">
    <property type="entry name" value="Mopterin_OxRdtase_4Fe-4S_dom"/>
</dbReference>
<dbReference type="STRING" id="415747.SAMN03097708_00162"/>
<dbReference type="Gene3D" id="3.40.228.10">
    <property type="entry name" value="Dimethylsulfoxide Reductase, domain 2"/>
    <property type="match status" value="1"/>
</dbReference>
<evidence type="ECO:0000256" key="10">
    <source>
        <dbReference type="ARBA" id="ARBA00047712"/>
    </source>
</evidence>
<dbReference type="Pfam" id="PF13510">
    <property type="entry name" value="Fer2_4"/>
    <property type="match status" value="1"/>
</dbReference>
<dbReference type="PANTHER" id="PTHR43105:SF13">
    <property type="entry name" value="NADH-UBIQUINONE OXIDOREDUCTASE 75 KDA SUBUNIT, MITOCHONDRIAL"/>
    <property type="match status" value="1"/>
</dbReference>
<dbReference type="AlphaFoldDB" id="A0A1G5PK73"/>
<proteinExistence type="inferred from homology"/>
<comment type="subunit">
    <text evidence="9">Composed of 13 different subunits. Subunits NuoCD, E, F, and G constitute the peripheral sector of the complex.</text>
</comment>
<dbReference type="CDD" id="cd02772">
    <property type="entry name" value="MopB_NDH-1_NuoG2"/>
    <property type="match status" value="1"/>
</dbReference>
<keyword evidence="7 11" id="KW-0411">Iron-sulfur</keyword>
<dbReference type="EC" id="7.1.1.-" evidence="11"/>
<dbReference type="OrthoDB" id="9810782at2"/>
<evidence type="ECO:0000259" key="13">
    <source>
        <dbReference type="PROSITE" id="PS51669"/>
    </source>
</evidence>
<dbReference type="SUPFAM" id="SSF54292">
    <property type="entry name" value="2Fe-2S ferredoxin-like"/>
    <property type="match status" value="1"/>
</dbReference>
<keyword evidence="4 11" id="KW-0479">Metal-binding</keyword>
<dbReference type="PROSITE" id="PS00643">
    <property type="entry name" value="COMPLEX1_75K_3"/>
    <property type="match status" value="1"/>
</dbReference>
<evidence type="ECO:0000256" key="7">
    <source>
        <dbReference type="ARBA" id="ARBA00023014"/>
    </source>
</evidence>
<dbReference type="GO" id="GO:0046872">
    <property type="term" value="F:metal ion binding"/>
    <property type="evidence" value="ECO:0007669"/>
    <property type="project" value="UniProtKB-UniRule"/>
</dbReference>
<dbReference type="Pfam" id="PF22117">
    <property type="entry name" value="Fer4_Nqo3"/>
    <property type="match status" value="1"/>
</dbReference>
<dbReference type="InterPro" id="IPR001041">
    <property type="entry name" value="2Fe-2S_ferredoxin-type"/>
</dbReference>
<evidence type="ECO:0000256" key="4">
    <source>
        <dbReference type="ARBA" id="ARBA00022723"/>
    </source>
</evidence>
<evidence type="ECO:0000256" key="2">
    <source>
        <dbReference type="ARBA" id="ARBA00005404"/>
    </source>
</evidence>
<evidence type="ECO:0000256" key="6">
    <source>
        <dbReference type="ARBA" id="ARBA00023004"/>
    </source>
</evidence>